<dbReference type="OrthoDB" id="3365698at2759"/>
<gene>
    <name evidence="1" type="ORF">EW146_g5326</name>
</gene>
<comment type="caution">
    <text evidence="1">The sequence shown here is derived from an EMBL/GenBank/DDBJ whole genome shotgun (WGS) entry which is preliminary data.</text>
</comment>
<evidence type="ECO:0000313" key="1">
    <source>
        <dbReference type="EMBL" id="THH15084.1"/>
    </source>
</evidence>
<dbReference type="Proteomes" id="UP000310158">
    <property type="component" value="Unassembled WGS sequence"/>
</dbReference>
<dbReference type="EMBL" id="SGPL01000230">
    <property type="protein sequence ID" value="THH15084.1"/>
    <property type="molecule type" value="Genomic_DNA"/>
</dbReference>
<sequence length="630" mass="71403">SDLARSPKTNQVAFAVQPPSFSSQTLNRPYMISSVPCSPKSVPTSLSIRTIKSAPPNIARDVALKIIPKKKVKGNEANVWGEMEVLKGLRILSVSIFLSRYYSGTEFSTSHLVRDARALPLYSSDPTVGKAISQIRDGSHEFELAIPAEILGRIIELALPNPSSSFQWLSSEAHRLKRSGTGRVQRLLTLSLVSRFWRAVIISHASLWASIPQTGNQNFMNLCLERSKNVPLHMIDFARCNWDLLLHESHRLVSLSCFAMTIEGPVPPLHAPQLECLSMDLFDGYSPSELLKNFKLSKVLGPDLPCLRRLWLNGSWSVCQFPGLTHLVLSGGRRQLSLGGLLDFLRESIMLEVFVLDDKHLTLGHASKPRPIELPRLQYFVMNAKLRWRTVQDVVALINFPSTTTVLFNVYWHRTIRQPIFFVESYPKPCMLTDDTTISIVAWEQTASSVFIYNRTYHFKIYINGVSLCPLHFFIPVVDMTHIRELSIEIASKATEWQPYFFPETSALRKLTISANTAEDCSHCFAAILRGELPDLKTLCVYLRDVSGDLTTLFPLCQLVKQRKQEGRPLTNVFIRDERLKDLEPFKIDKYVDVLEVDSTPSPFRKSPTGCVLADVPDALTRWNWWDEFD</sequence>
<feature type="non-terminal residue" evidence="1">
    <location>
        <position position="1"/>
    </location>
</feature>
<evidence type="ECO:0000313" key="2">
    <source>
        <dbReference type="Proteomes" id="UP000310158"/>
    </source>
</evidence>
<evidence type="ECO:0008006" key="3">
    <source>
        <dbReference type="Google" id="ProtNLM"/>
    </source>
</evidence>
<keyword evidence="2" id="KW-1185">Reference proteome</keyword>
<proteinExistence type="predicted"/>
<name>A0A4S4LRU2_9AGAM</name>
<accession>A0A4S4LRU2</accession>
<dbReference type="SUPFAM" id="SSF52058">
    <property type="entry name" value="L domain-like"/>
    <property type="match status" value="1"/>
</dbReference>
<organism evidence="1 2">
    <name type="scientific">Bondarzewia mesenterica</name>
    <dbReference type="NCBI Taxonomy" id="1095465"/>
    <lineage>
        <taxon>Eukaryota</taxon>
        <taxon>Fungi</taxon>
        <taxon>Dikarya</taxon>
        <taxon>Basidiomycota</taxon>
        <taxon>Agaricomycotina</taxon>
        <taxon>Agaricomycetes</taxon>
        <taxon>Russulales</taxon>
        <taxon>Bondarzewiaceae</taxon>
        <taxon>Bondarzewia</taxon>
    </lineage>
</organism>
<protein>
    <recommendedName>
        <fullName evidence="3">F-box domain-containing protein</fullName>
    </recommendedName>
</protein>
<dbReference type="AlphaFoldDB" id="A0A4S4LRU2"/>
<reference evidence="1 2" key="1">
    <citation type="submission" date="2019-02" db="EMBL/GenBank/DDBJ databases">
        <title>Genome sequencing of the rare red list fungi Bondarzewia mesenterica.</title>
        <authorList>
            <person name="Buettner E."/>
            <person name="Kellner H."/>
        </authorList>
    </citation>
    <scope>NUCLEOTIDE SEQUENCE [LARGE SCALE GENOMIC DNA]</scope>
    <source>
        <strain evidence="1 2">DSM 108281</strain>
    </source>
</reference>